<sequence>MAAKQTKTKEDFIRLLRSDTLPPEKQESSLHTRIIALGHGTYCGRCGGSGNYSFNHTSGTRCFGCDGSRYVKTKLTDQLYAGLEADVAAGKLDTYLVELRQRQEINRKCKNATDRVMNAWTSSGVTKSYVWQRAANKEEPHLTIAQEYNRPMADAYQSVSKASEALTSAQWKRKKALTSEDRDAVEILVTEASNNLAQVTDAALATIQERTAALKEFLAGLPQKAPGDETPSPGL</sequence>
<evidence type="ECO:0000313" key="1">
    <source>
        <dbReference type="EMBL" id="MBB4861625.1"/>
    </source>
</evidence>
<proteinExistence type="predicted"/>
<protein>
    <submittedName>
        <fullName evidence="1">Uncharacterized protein</fullName>
    </submittedName>
</protein>
<dbReference type="AlphaFoldDB" id="A0A7W7KEZ1"/>
<name>A0A7W7KEZ1_PSENT</name>
<dbReference type="RefSeq" id="WP_184585880.1">
    <property type="nucleotide sequence ID" value="NZ_JACHLI010000001.1"/>
</dbReference>
<dbReference type="Proteomes" id="UP000566995">
    <property type="component" value="Unassembled WGS sequence"/>
</dbReference>
<comment type="caution">
    <text evidence="1">The sequence shown here is derived from an EMBL/GenBank/DDBJ whole genome shotgun (WGS) entry which is preliminary data.</text>
</comment>
<reference evidence="1 2" key="1">
    <citation type="submission" date="2020-08" db="EMBL/GenBank/DDBJ databases">
        <title>Functional genomics of gut bacteria from endangered species of beetles.</title>
        <authorList>
            <person name="Carlos-Shanley C."/>
        </authorList>
    </citation>
    <scope>NUCLEOTIDE SEQUENCE [LARGE SCALE GENOMIC DNA]</scope>
    <source>
        <strain evidence="1 2">S00179</strain>
    </source>
</reference>
<accession>A0A7W7KEZ1</accession>
<organism evidence="1 2">
    <name type="scientific">Pseudomonas nitroreducens</name>
    <dbReference type="NCBI Taxonomy" id="46680"/>
    <lineage>
        <taxon>Bacteria</taxon>
        <taxon>Pseudomonadati</taxon>
        <taxon>Pseudomonadota</taxon>
        <taxon>Gammaproteobacteria</taxon>
        <taxon>Pseudomonadales</taxon>
        <taxon>Pseudomonadaceae</taxon>
        <taxon>Pseudomonas</taxon>
    </lineage>
</organism>
<gene>
    <name evidence="1" type="ORF">HNP46_000436</name>
</gene>
<evidence type="ECO:0000313" key="2">
    <source>
        <dbReference type="Proteomes" id="UP000566995"/>
    </source>
</evidence>
<dbReference type="EMBL" id="JACHLI010000001">
    <property type="protein sequence ID" value="MBB4861625.1"/>
    <property type="molecule type" value="Genomic_DNA"/>
</dbReference>